<proteinExistence type="predicted"/>
<sequence length="556" mass="60694">MLGQIPRAGGIQTLPHARQLQSSGNNHDAQKRGGELPQQPHKRVAKEQSDNQLEGAEEDDARPAAGSESKLGRQAAGAMAHGHRAEPAPEQIHGGHTKPDGGGGRRLDLRQQISRQIDDGDDRIQRRQRELSDARIDDADTPLMANRDGEARMPDTEGRKSMEHDESVGDTVIDRRQRQHDQRDDHPDVIIRPAGPDPTQVAPQTRPCRDNQRQPRANLYPLDDGRGHHARKPLQQARHAEQQDNGAHKDAGGGDLAWREVLGDGDGGDGFHGLDGQWDAEVEACEDVVEAGEEETGGQGDGVVYGQGGDEGEEGAQVAKGAGDFSERERAQGLQVAGDMAEFGEGKREGEVEAAAAAGHVSVDCGLGRAMDMEGVCLREDVVRQMLDWPVLAATREQPTTREFVRWLSAGGGSARCDAAPAPIRGIDVHRNRQTHTEHQEQSSTAVSEQSSKPVLGWLLNYPTGRFQLQRGVTQYWDWRNLPARCGQSSGATVKAAYEKVQAPDLKREYGAYSVQTGVRESPTPGRELRMAFQWMDQSLVELCAYFPTAIRGSCR</sequence>
<feature type="compositionally biased region" description="Basic and acidic residues" evidence="1">
    <location>
        <begin position="116"/>
        <end position="138"/>
    </location>
</feature>
<dbReference type="EMBL" id="LZYO01000788">
    <property type="protein sequence ID" value="ODH12745.1"/>
    <property type="molecule type" value="Genomic_DNA"/>
</dbReference>
<evidence type="ECO:0000313" key="3">
    <source>
        <dbReference type="Proteomes" id="UP000242814"/>
    </source>
</evidence>
<dbReference type="Proteomes" id="UP000242814">
    <property type="component" value="Unassembled WGS sequence"/>
</dbReference>
<gene>
    <name evidence="2" type="ORF">ACO22_07955</name>
</gene>
<reference evidence="2 3" key="1">
    <citation type="submission" date="2016-06" db="EMBL/GenBank/DDBJ databases">
        <authorList>
            <person name="Kjaerup R.B."/>
            <person name="Dalgaard T.S."/>
            <person name="Juul-Madsen H.R."/>
        </authorList>
    </citation>
    <scope>NUCLEOTIDE SEQUENCE [LARGE SCALE GENOMIC DNA]</scope>
    <source>
        <strain evidence="2 3">Pb300</strain>
    </source>
</reference>
<feature type="compositionally biased region" description="Basic and acidic residues" evidence="1">
    <location>
        <begin position="97"/>
        <end position="109"/>
    </location>
</feature>
<feature type="compositionally biased region" description="Basic and acidic residues" evidence="1">
    <location>
        <begin position="147"/>
        <end position="189"/>
    </location>
</feature>
<name>A0A1D2J392_PARBR</name>
<organism evidence="2 3">
    <name type="scientific">Paracoccidioides brasiliensis</name>
    <dbReference type="NCBI Taxonomy" id="121759"/>
    <lineage>
        <taxon>Eukaryota</taxon>
        <taxon>Fungi</taxon>
        <taxon>Dikarya</taxon>
        <taxon>Ascomycota</taxon>
        <taxon>Pezizomycotina</taxon>
        <taxon>Eurotiomycetes</taxon>
        <taxon>Eurotiomycetidae</taxon>
        <taxon>Onygenales</taxon>
        <taxon>Ajellomycetaceae</taxon>
        <taxon>Paracoccidioides</taxon>
    </lineage>
</organism>
<dbReference type="VEuPathDB" id="FungiDB:PADG_06461"/>
<feature type="region of interest" description="Disordered" evidence="1">
    <location>
        <begin position="1"/>
        <end position="255"/>
    </location>
</feature>
<comment type="caution">
    <text evidence="2">The sequence shown here is derived from an EMBL/GenBank/DDBJ whole genome shotgun (WGS) entry which is preliminary data.</text>
</comment>
<evidence type="ECO:0000256" key="1">
    <source>
        <dbReference type="SAM" id="MobiDB-lite"/>
    </source>
</evidence>
<accession>A0A1D2J392</accession>
<evidence type="ECO:0000313" key="2">
    <source>
        <dbReference type="EMBL" id="ODH12745.1"/>
    </source>
</evidence>
<dbReference type="AlphaFoldDB" id="A0A1D2J392"/>
<feature type="compositionally biased region" description="Basic and acidic residues" evidence="1">
    <location>
        <begin position="238"/>
        <end position="255"/>
    </location>
</feature>
<protein>
    <submittedName>
        <fullName evidence="2">Uncharacterized protein</fullName>
    </submittedName>
</protein>